<dbReference type="AlphaFoldDB" id="A0A6A4W7U8"/>
<keyword evidence="3" id="KW-1185">Reference proteome</keyword>
<name>A0A6A4W7U8_AMPAM</name>
<evidence type="ECO:0000313" key="2">
    <source>
        <dbReference type="EMBL" id="KAF0298138.1"/>
    </source>
</evidence>
<sequence>MAPVVLDLKEFAQPEELQDEELRRSPDLLQLYSPPKPSLTGPRETVPLKTLRVKLVKLESRPDFKKPTLAKGGNLTGSAKAKRRAPAAKRAVIPKLPEKPLTDPKKVAALRRTLLLPKTTQRTVRCLPRFPYWRHWSEIP</sequence>
<dbReference type="EMBL" id="VIIS01001442">
    <property type="protein sequence ID" value="KAF0298138.1"/>
    <property type="molecule type" value="Genomic_DNA"/>
</dbReference>
<organism evidence="2 3">
    <name type="scientific">Amphibalanus amphitrite</name>
    <name type="common">Striped barnacle</name>
    <name type="synonym">Balanus amphitrite</name>
    <dbReference type="NCBI Taxonomy" id="1232801"/>
    <lineage>
        <taxon>Eukaryota</taxon>
        <taxon>Metazoa</taxon>
        <taxon>Ecdysozoa</taxon>
        <taxon>Arthropoda</taxon>
        <taxon>Crustacea</taxon>
        <taxon>Multicrustacea</taxon>
        <taxon>Cirripedia</taxon>
        <taxon>Thoracica</taxon>
        <taxon>Thoracicalcarea</taxon>
        <taxon>Balanomorpha</taxon>
        <taxon>Balanoidea</taxon>
        <taxon>Balanidae</taxon>
        <taxon>Amphibalaninae</taxon>
        <taxon>Amphibalanus</taxon>
    </lineage>
</organism>
<gene>
    <name evidence="2" type="ORF">FJT64_000466</name>
</gene>
<reference evidence="2 3" key="1">
    <citation type="submission" date="2019-07" db="EMBL/GenBank/DDBJ databases">
        <title>Draft genome assembly of a fouling barnacle, Amphibalanus amphitrite (Darwin, 1854): The first reference genome for Thecostraca.</title>
        <authorList>
            <person name="Kim W."/>
        </authorList>
    </citation>
    <scope>NUCLEOTIDE SEQUENCE [LARGE SCALE GENOMIC DNA]</scope>
    <source>
        <strain evidence="2">SNU_AA5</strain>
        <tissue evidence="2">Soma without cirri and trophi</tissue>
    </source>
</reference>
<dbReference type="Proteomes" id="UP000440578">
    <property type="component" value="Unassembled WGS sequence"/>
</dbReference>
<evidence type="ECO:0000256" key="1">
    <source>
        <dbReference type="SAM" id="MobiDB-lite"/>
    </source>
</evidence>
<protein>
    <submittedName>
        <fullName evidence="2">Uncharacterized protein</fullName>
    </submittedName>
</protein>
<evidence type="ECO:0000313" key="3">
    <source>
        <dbReference type="Proteomes" id="UP000440578"/>
    </source>
</evidence>
<proteinExistence type="predicted"/>
<accession>A0A6A4W7U8</accession>
<feature type="region of interest" description="Disordered" evidence="1">
    <location>
        <begin position="15"/>
        <end position="44"/>
    </location>
</feature>
<feature type="region of interest" description="Disordered" evidence="1">
    <location>
        <begin position="67"/>
        <end position="89"/>
    </location>
</feature>
<comment type="caution">
    <text evidence="2">The sequence shown here is derived from an EMBL/GenBank/DDBJ whole genome shotgun (WGS) entry which is preliminary data.</text>
</comment>